<dbReference type="SUPFAM" id="SSF56349">
    <property type="entry name" value="DNA breaking-rejoining enzymes"/>
    <property type="match status" value="1"/>
</dbReference>
<dbReference type="InterPro" id="IPR002104">
    <property type="entry name" value="Integrase_catalytic"/>
</dbReference>
<keyword evidence="3" id="KW-0238">DNA-binding</keyword>
<evidence type="ECO:0000313" key="7">
    <source>
        <dbReference type="EMBL" id="MFH0269931.1"/>
    </source>
</evidence>
<evidence type="ECO:0000259" key="6">
    <source>
        <dbReference type="PROSITE" id="PS51898"/>
    </source>
</evidence>
<evidence type="ECO:0000256" key="5">
    <source>
        <dbReference type="SAM" id="Coils"/>
    </source>
</evidence>
<feature type="domain" description="Tyr recombinase" evidence="6">
    <location>
        <begin position="202"/>
        <end position="416"/>
    </location>
</feature>
<evidence type="ECO:0000256" key="3">
    <source>
        <dbReference type="ARBA" id="ARBA00023125"/>
    </source>
</evidence>
<comment type="caution">
    <text evidence="7">The sequence shown here is derived from an EMBL/GenBank/DDBJ whole genome shotgun (WGS) entry which is preliminary data.</text>
</comment>
<comment type="similarity">
    <text evidence="1">Belongs to the 'phage' integrase family.</text>
</comment>
<keyword evidence="4" id="KW-0233">DNA recombination</keyword>
<dbReference type="RefSeq" id="WP_394631543.1">
    <property type="nucleotide sequence ID" value="NZ_JBIHSE010000001.1"/>
</dbReference>
<dbReference type="InterPro" id="IPR050090">
    <property type="entry name" value="Tyrosine_recombinase_XerCD"/>
</dbReference>
<organism evidence="7 8">
    <name type="scientific">Vibrio jasicida</name>
    <dbReference type="NCBI Taxonomy" id="766224"/>
    <lineage>
        <taxon>Bacteria</taxon>
        <taxon>Pseudomonadati</taxon>
        <taxon>Pseudomonadota</taxon>
        <taxon>Gammaproteobacteria</taxon>
        <taxon>Vibrionales</taxon>
        <taxon>Vibrionaceae</taxon>
        <taxon>Vibrio</taxon>
    </lineage>
</organism>
<gene>
    <name evidence="7" type="ORF">ACGRHZ_00915</name>
</gene>
<evidence type="ECO:0000313" key="8">
    <source>
        <dbReference type="Proteomes" id="UP001607221"/>
    </source>
</evidence>
<protein>
    <submittedName>
        <fullName evidence="7">Tyrosine-type recombinase/integrase</fullName>
    </submittedName>
</protein>
<keyword evidence="5" id="KW-0175">Coiled coil</keyword>
<reference evidence="7 8" key="1">
    <citation type="submission" date="2024-10" db="EMBL/GenBank/DDBJ databases">
        <authorList>
            <person name="Yibar A."/>
            <person name="Saticioglu I.B."/>
            <person name="Duman M."/>
            <person name="Ajmi N."/>
            <person name="Gurler F."/>
            <person name="Ay H."/>
            <person name="Onuk E."/>
            <person name="Guler S."/>
            <person name="Romalde J.L."/>
        </authorList>
    </citation>
    <scope>NUCLEOTIDE SEQUENCE [LARGE SCALE GENOMIC DNA]</scope>
    <source>
        <strain evidence="7 8">1-TCBS-A</strain>
    </source>
</reference>
<dbReference type="EMBL" id="JBIHSE010000001">
    <property type="protein sequence ID" value="MFH0269931.1"/>
    <property type="molecule type" value="Genomic_DNA"/>
</dbReference>
<keyword evidence="8" id="KW-1185">Reference proteome</keyword>
<dbReference type="PROSITE" id="PS51898">
    <property type="entry name" value="TYR_RECOMBINASE"/>
    <property type="match status" value="1"/>
</dbReference>
<dbReference type="Gene3D" id="1.10.443.10">
    <property type="entry name" value="Intergrase catalytic core"/>
    <property type="match status" value="1"/>
</dbReference>
<dbReference type="PANTHER" id="PTHR30349:SF41">
    <property type="entry name" value="INTEGRASE_RECOMBINASE PROTEIN MJ0367-RELATED"/>
    <property type="match status" value="1"/>
</dbReference>
<evidence type="ECO:0000256" key="2">
    <source>
        <dbReference type="ARBA" id="ARBA00022908"/>
    </source>
</evidence>
<evidence type="ECO:0000256" key="1">
    <source>
        <dbReference type="ARBA" id="ARBA00008857"/>
    </source>
</evidence>
<dbReference type="PANTHER" id="PTHR30349">
    <property type="entry name" value="PHAGE INTEGRASE-RELATED"/>
    <property type="match status" value="1"/>
</dbReference>
<name>A0ABW7J1J8_9VIBR</name>
<accession>A0ABW7J1J8</accession>
<proteinExistence type="inferred from homology"/>
<evidence type="ECO:0000256" key="4">
    <source>
        <dbReference type="ARBA" id="ARBA00023172"/>
    </source>
</evidence>
<dbReference type="Proteomes" id="UP001607221">
    <property type="component" value="Unassembled WGS sequence"/>
</dbReference>
<dbReference type="InterPro" id="IPR011010">
    <property type="entry name" value="DNA_brk_join_enz"/>
</dbReference>
<keyword evidence="2" id="KW-0229">DNA integration</keyword>
<sequence>MITNTLKGVEFWTHLGVPSIAEKRKPIDVPFLSYSNYKPCVEANAYMHHLAVLSNLKATTIRTYANKIVHLIRFIENQPTLTRFSQLTDSSFTLFIQNLTLEEKPNGEPKRSPTEVAIIGETCIKFLEFVQTFHDLIHFIGQEEINAISVIEKRHSIHIEGRNEKKEVTTITHASLPKKGTIKQRHPVSQEDALKIWEHICKQKKNISHLKDPKLIRIAKREQYDKRKRDKAIYVSMEMLGGRVDELHSIRYSDLVEARNTGSLRIKTSKKRNDEDNQRYLPVDHIFLEPITSYIDVRKRVMKKFEAKHDYLFISLNDGLPLSAKSWTKYIKQWADDLGIEGRVSPHLWRHARFTNWMIDRILASKEINSKDDFRKNVLHTMQFKKELQQFSGHTLISSLDTYLDLAWEALHGYTKVYNAASLKTTVESMEREIESLEAQIERKELTAVQAMQNVKSLLSAFKKDIDKSIANKDVSPSNK</sequence>
<feature type="coiled-coil region" evidence="5">
    <location>
        <begin position="420"/>
        <end position="454"/>
    </location>
</feature>
<dbReference type="InterPro" id="IPR013762">
    <property type="entry name" value="Integrase-like_cat_sf"/>
</dbReference>
<dbReference type="Pfam" id="PF00589">
    <property type="entry name" value="Phage_integrase"/>
    <property type="match status" value="1"/>
</dbReference>